<organism evidence="2 3">
    <name type="scientific">Agromyces rhizosphaerae</name>
    <dbReference type="NCBI Taxonomy" id="88374"/>
    <lineage>
        <taxon>Bacteria</taxon>
        <taxon>Bacillati</taxon>
        <taxon>Actinomycetota</taxon>
        <taxon>Actinomycetes</taxon>
        <taxon>Micrococcales</taxon>
        <taxon>Microbacteriaceae</taxon>
        <taxon>Agromyces</taxon>
    </lineage>
</organism>
<proteinExistence type="predicted"/>
<dbReference type="RefSeq" id="WP_281882269.1">
    <property type="nucleotide sequence ID" value="NZ_BSDP01000001.1"/>
</dbReference>
<feature type="transmembrane region" description="Helical" evidence="1">
    <location>
        <begin position="20"/>
        <end position="39"/>
    </location>
</feature>
<keyword evidence="3" id="KW-1185">Reference proteome</keyword>
<reference evidence="2" key="1">
    <citation type="submission" date="2022-12" db="EMBL/GenBank/DDBJ databases">
        <title>Reference genome sequencing for broad-spectrum identification of bacterial and archaeal isolates by mass spectrometry.</title>
        <authorList>
            <person name="Sekiguchi Y."/>
            <person name="Tourlousse D.M."/>
        </authorList>
    </citation>
    <scope>NUCLEOTIDE SEQUENCE</scope>
    <source>
        <strain evidence="2">14</strain>
    </source>
</reference>
<sequence length="285" mass="31324">MTTSRTEHAAADSVLPYTRLLGLVIVPFLVVASVLLYVLPGSTDVTFSWTIVPAPSAMFLASAYIGGIWFFILVLRVGRWHRVRHGFPAVLVFATLAGLATFLHWDKFHFGHISFITWVVLYVTTPFLVLAAILLQRGQDPGSPEERDVAIPQGWRMLLVVVGLAATVTGAVLFVVPELLVDTWAWQLTPLTARIVGAVLTLPGMVNVWMIRDARWSAYRWVFQAQLVSLGAILLAIALASADLLWDRPAAWIVTGGFAFSFVAYLAFYLVFDRLARRAVAAGAS</sequence>
<dbReference type="Proteomes" id="UP001144396">
    <property type="component" value="Unassembled WGS sequence"/>
</dbReference>
<evidence type="ECO:0000313" key="3">
    <source>
        <dbReference type="Proteomes" id="UP001144396"/>
    </source>
</evidence>
<feature type="transmembrane region" description="Helical" evidence="1">
    <location>
        <begin position="221"/>
        <end position="240"/>
    </location>
</feature>
<comment type="caution">
    <text evidence="2">The sequence shown here is derived from an EMBL/GenBank/DDBJ whole genome shotgun (WGS) entry which is preliminary data.</text>
</comment>
<feature type="transmembrane region" description="Helical" evidence="1">
    <location>
        <begin position="252"/>
        <end position="272"/>
    </location>
</feature>
<keyword evidence="1" id="KW-0812">Transmembrane</keyword>
<protein>
    <submittedName>
        <fullName evidence="2">Uncharacterized protein</fullName>
    </submittedName>
</protein>
<name>A0A9W6CW06_9MICO</name>
<feature type="transmembrane region" description="Helical" evidence="1">
    <location>
        <begin position="155"/>
        <end position="176"/>
    </location>
</feature>
<gene>
    <name evidence="2" type="ORF">ARHIZOSPH14_05140</name>
</gene>
<accession>A0A9W6CW06</accession>
<evidence type="ECO:0000313" key="2">
    <source>
        <dbReference type="EMBL" id="GLI26272.1"/>
    </source>
</evidence>
<feature type="transmembrane region" description="Helical" evidence="1">
    <location>
        <begin position="87"/>
        <end position="105"/>
    </location>
</feature>
<dbReference type="EMBL" id="BSDP01000001">
    <property type="protein sequence ID" value="GLI26272.1"/>
    <property type="molecule type" value="Genomic_DNA"/>
</dbReference>
<feature type="transmembrane region" description="Helical" evidence="1">
    <location>
        <begin position="111"/>
        <end position="135"/>
    </location>
</feature>
<dbReference type="AlphaFoldDB" id="A0A9W6CW06"/>
<feature type="transmembrane region" description="Helical" evidence="1">
    <location>
        <begin position="51"/>
        <end position="75"/>
    </location>
</feature>
<feature type="transmembrane region" description="Helical" evidence="1">
    <location>
        <begin position="188"/>
        <end position="209"/>
    </location>
</feature>
<evidence type="ECO:0000256" key="1">
    <source>
        <dbReference type="SAM" id="Phobius"/>
    </source>
</evidence>
<keyword evidence="1" id="KW-1133">Transmembrane helix</keyword>
<keyword evidence="1" id="KW-0472">Membrane</keyword>